<evidence type="ECO:0000313" key="4">
    <source>
        <dbReference type="Proteomes" id="UP000009885"/>
    </source>
</evidence>
<organism evidence="3 4">
    <name type="scientific">Staphylococcus massiliensis S46</name>
    <dbReference type="NCBI Taxonomy" id="1229783"/>
    <lineage>
        <taxon>Bacteria</taxon>
        <taxon>Bacillati</taxon>
        <taxon>Bacillota</taxon>
        <taxon>Bacilli</taxon>
        <taxon>Bacillales</taxon>
        <taxon>Staphylococcaceae</taxon>
        <taxon>Staphylococcus</taxon>
    </lineage>
</organism>
<evidence type="ECO:0000313" key="3">
    <source>
        <dbReference type="EMBL" id="EKU50531.1"/>
    </source>
</evidence>
<dbReference type="Pfam" id="PF03401">
    <property type="entry name" value="TctC"/>
    <property type="match status" value="1"/>
</dbReference>
<accession>K9AWQ4</accession>
<dbReference type="InterPro" id="IPR005064">
    <property type="entry name" value="BUG"/>
</dbReference>
<proteinExistence type="inferred from homology"/>
<keyword evidence="4" id="KW-1185">Reference proteome</keyword>
<keyword evidence="3" id="KW-0449">Lipoprotein</keyword>
<gene>
    <name evidence="3" type="ORF">C273_00880</name>
</gene>
<dbReference type="OrthoDB" id="9780943at2"/>
<comment type="similarity">
    <text evidence="1">Belongs to the UPF0065 (bug) family.</text>
</comment>
<dbReference type="STRING" id="1229783.C273_00880"/>
<dbReference type="SUPFAM" id="SSF53850">
    <property type="entry name" value="Periplasmic binding protein-like II"/>
    <property type="match status" value="1"/>
</dbReference>
<dbReference type="PANTHER" id="PTHR42928">
    <property type="entry name" value="TRICARBOXYLATE-BINDING PROTEIN"/>
    <property type="match status" value="1"/>
</dbReference>
<comment type="caution">
    <text evidence="3">The sequence shown here is derived from an EMBL/GenBank/DDBJ whole genome shotgun (WGS) entry which is preliminary data.</text>
</comment>
<dbReference type="EMBL" id="AMSQ01000001">
    <property type="protein sequence ID" value="EKU50531.1"/>
    <property type="molecule type" value="Genomic_DNA"/>
</dbReference>
<dbReference type="eggNOG" id="COG3181">
    <property type="taxonomic scope" value="Bacteria"/>
</dbReference>
<reference evidence="3 4" key="1">
    <citation type="journal article" date="2013" name="Genome Announc.">
        <title>Genome Sequence of Staphylococcus massiliensis Strain S46, Isolated from the Surface of Healthy Human Skin.</title>
        <authorList>
            <person name="Srivastav R."/>
            <person name="Singh A."/>
            <person name="Jangir P.K."/>
            <person name="Kumari C."/>
            <person name="Muduli S."/>
            <person name="Sharma R."/>
        </authorList>
    </citation>
    <scope>NUCLEOTIDE SEQUENCE [LARGE SCALE GENOMIC DNA]</scope>
    <source>
        <strain evidence="3 4">S46</strain>
    </source>
</reference>
<dbReference type="Proteomes" id="UP000009885">
    <property type="component" value="Unassembled WGS sequence"/>
</dbReference>
<evidence type="ECO:0000256" key="1">
    <source>
        <dbReference type="ARBA" id="ARBA00006987"/>
    </source>
</evidence>
<feature type="signal peptide" evidence="2">
    <location>
        <begin position="1"/>
        <end position="23"/>
    </location>
</feature>
<dbReference type="InterPro" id="IPR042100">
    <property type="entry name" value="Bug_dom1"/>
</dbReference>
<dbReference type="RefSeq" id="WP_009381813.1">
    <property type="nucleotide sequence ID" value="NZ_AMSQ01000001.1"/>
</dbReference>
<feature type="chain" id="PRO_5003923852" evidence="2">
    <location>
        <begin position="24"/>
        <end position="334"/>
    </location>
</feature>
<dbReference type="PATRIC" id="fig|1229783.3.peg.179"/>
<keyword evidence="2" id="KW-0732">Signal</keyword>
<dbReference type="PANTHER" id="PTHR42928:SF3">
    <property type="entry name" value="UPF0065 PROTEIN YFLP"/>
    <property type="match status" value="1"/>
</dbReference>
<protein>
    <submittedName>
        <fullName evidence="3">Putative lipoprotein</fullName>
    </submittedName>
</protein>
<dbReference type="PIRSF" id="PIRSF017082">
    <property type="entry name" value="YflP"/>
    <property type="match status" value="1"/>
</dbReference>
<dbReference type="PROSITE" id="PS51257">
    <property type="entry name" value="PROKAR_LIPOPROTEIN"/>
    <property type="match status" value="1"/>
</dbReference>
<dbReference type="Gene3D" id="3.40.190.10">
    <property type="entry name" value="Periplasmic binding protein-like II"/>
    <property type="match status" value="1"/>
</dbReference>
<dbReference type="Gene3D" id="3.40.190.150">
    <property type="entry name" value="Bordetella uptake gene, domain 1"/>
    <property type="match status" value="1"/>
</dbReference>
<name>K9AWQ4_9STAP</name>
<dbReference type="AlphaFoldDB" id="K9AWQ4"/>
<sequence length="334" mass="36966">MRKYIAFLSVIILALGLVGCNQKETESESDEKPKASNGAFPNKTLEIIAPASPGGGWDTTARAIQKIMKEENLADQNITVVNKPGGGGEVGWQYLSTKDAHHIAINSSLILSNKELGISELSNESFTPLAILATEWISLSASNQSKLTSGKEAMEKLKKDPKSLTIGVAPGLGNNDHLAFVQAAKTYGVDVEKLNILVYKSGGDLQTALIGGHVDIASTAISEVKEQHQTEKLRVLATTSDKRIKGLEDVPTWKEQGVNMVFPHWRGVMGPKDMTDEERAYWDKTLSKVVKTKSWQTLRENKNWDDFYKDSKESEKFLKEQRKKYKRLVDEAGF</sequence>
<dbReference type="CDD" id="cd07012">
    <property type="entry name" value="PBP2_Bug_TTT"/>
    <property type="match status" value="1"/>
</dbReference>
<evidence type="ECO:0000256" key="2">
    <source>
        <dbReference type="SAM" id="SignalP"/>
    </source>
</evidence>